<reference evidence="1 2" key="1">
    <citation type="submission" date="2019-07" db="EMBL/GenBank/DDBJ databases">
        <title>Lentzea xizangensis sp. nov., isolated from Qinghai-Tibetan Plateau Soils.</title>
        <authorList>
            <person name="Huang J."/>
        </authorList>
    </citation>
    <scope>NUCLEOTIDE SEQUENCE [LARGE SCALE GENOMIC DNA]</scope>
    <source>
        <strain evidence="1 2">FXJ1.1311</strain>
    </source>
</reference>
<dbReference type="Proteomes" id="UP000316639">
    <property type="component" value="Unassembled WGS sequence"/>
</dbReference>
<keyword evidence="2" id="KW-1185">Reference proteome</keyword>
<organism evidence="1 2">
    <name type="scientific">Lentzea tibetensis</name>
    <dbReference type="NCBI Taxonomy" id="2591470"/>
    <lineage>
        <taxon>Bacteria</taxon>
        <taxon>Bacillati</taxon>
        <taxon>Actinomycetota</taxon>
        <taxon>Actinomycetes</taxon>
        <taxon>Pseudonocardiales</taxon>
        <taxon>Pseudonocardiaceae</taxon>
        <taxon>Lentzea</taxon>
    </lineage>
</organism>
<accession>A0A563EV03</accession>
<name>A0A563EV03_9PSEU</name>
<evidence type="ECO:0000313" key="2">
    <source>
        <dbReference type="Proteomes" id="UP000316639"/>
    </source>
</evidence>
<gene>
    <name evidence="1" type="ORF">FKR81_14835</name>
</gene>
<protein>
    <submittedName>
        <fullName evidence="1">Helix-turn-helix transcriptional regulator</fullName>
    </submittedName>
</protein>
<proteinExistence type="predicted"/>
<comment type="caution">
    <text evidence="1">The sequence shown here is derived from an EMBL/GenBank/DDBJ whole genome shotgun (WGS) entry which is preliminary data.</text>
</comment>
<dbReference type="EMBL" id="VOBR01000008">
    <property type="protein sequence ID" value="TWP51483.1"/>
    <property type="molecule type" value="Genomic_DNA"/>
</dbReference>
<dbReference type="OrthoDB" id="3669132at2"/>
<evidence type="ECO:0000313" key="1">
    <source>
        <dbReference type="EMBL" id="TWP51483.1"/>
    </source>
</evidence>
<sequence length="408" mass="44040">MRCWCTGETVNMVRRQRKQFGKTGGQLVPAARTAGQQALEAALLLAVNRTMAGMRRRGHPLRPTAVVGRVHLGSPVLALEVDPVVVELLLGQALPLRAGDELIGIRGLRPVPGRDHLDLVGRHGAVRLLGVTKNVWRDALDRIGTPVESTAEPPAGPVKLMSGVLRRLPLWKGAAWLDVVPSNDSLEIYWRGGPSSWSMAEILSGSSAALPKVSASPHDMSDVVRGVALSDVKVGRGTGAEPERAWMEWVIATFPGPALNEHAVRSDHVELLPGGWEHDDMRTALARRDVGAVYRLLERRGVARERIGELTGQSPVEVAAIAGGRRVESYELLSRIANGLGVPRGYMGLAFDEEVPACDCADDETAKRRRFLQHAAAVTVGFAVFGEYSGNWGPCSCELTARRRAISA</sequence>
<dbReference type="AlphaFoldDB" id="A0A563EV03"/>
<dbReference type="RefSeq" id="WP_146352248.1">
    <property type="nucleotide sequence ID" value="NZ_VOBR01000008.1"/>
</dbReference>